<organism evidence="1 2">
    <name type="scientific">Microvirga aerophila</name>
    <dbReference type="NCBI Taxonomy" id="670291"/>
    <lineage>
        <taxon>Bacteria</taxon>
        <taxon>Pseudomonadati</taxon>
        <taxon>Pseudomonadota</taxon>
        <taxon>Alphaproteobacteria</taxon>
        <taxon>Hyphomicrobiales</taxon>
        <taxon>Methylobacteriaceae</taxon>
        <taxon>Microvirga</taxon>
    </lineage>
</organism>
<gene>
    <name evidence="1" type="ORF">MAE02_62820</name>
</gene>
<proteinExistence type="predicted"/>
<name>A0A512C2Z3_9HYPH</name>
<keyword evidence="2" id="KW-1185">Reference proteome</keyword>
<dbReference type="AlphaFoldDB" id="A0A512C2Z3"/>
<evidence type="ECO:0000313" key="2">
    <source>
        <dbReference type="Proteomes" id="UP000321085"/>
    </source>
</evidence>
<sequence length="109" mass="11982">MSDPLGFHLCPRERGGTSWIRLFVRCSKTESVGSRVGVSLINARFTPFIFSTPLSALSEEALKVTTRTDTVEKLEQAADEALEDLSALLLEAADTILMLRELLVDQDGL</sequence>
<accession>A0A512C2Z3</accession>
<comment type="caution">
    <text evidence="1">The sequence shown here is derived from an EMBL/GenBank/DDBJ whole genome shotgun (WGS) entry which is preliminary data.</text>
</comment>
<protein>
    <submittedName>
        <fullName evidence="1">Uncharacterized protein</fullName>
    </submittedName>
</protein>
<reference evidence="1 2" key="1">
    <citation type="submission" date="2019-07" db="EMBL/GenBank/DDBJ databases">
        <title>Whole genome shotgun sequence of Microvirga aerophila NBRC 106136.</title>
        <authorList>
            <person name="Hosoyama A."/>
            <person name="Uohara A."/>
            <person name="Ohji S."/>
            <person name="Ichikawa N."/>
        </authorList>
    </citation>
    <scope>NUCLEOTIDE SEQUENCE [LARGE SCALE GENOMIC DNA]</scope>
    <source>
        <strain evidence="1 2">NBRC 106136</strain>
    </source>
</reference>
<dbReference type="Proteomes" id="UP000321085">
    <property type="component" value="Unassembled WGS sequence"/>
</dbReference>
<evidence type="ECO:0000313" key="1">
    <source>
        <dbReference type="EMBL" id="GEO18586.1"/>
    </source>
</evidence>
<dbReference type="EMBL" id="BJYU01000212">
    <property type="protein sequence ID" value="GEO18586.1"/>
    <property type="molecule type" value="Genomic_DNA"/>
</dbReference>